<gene>
    <name evidence="1" type="ORF">SJS77_23605</name>
</gene>
<proteinExistence type="predicted"/>
<organism evidence="1 2">
    <name type="scientific">Aeromonas caviae</name>
    <name type="common">Aeromonas punctata</name>
    <dbReference type="NCBI Taxonomy" id="648"/>
    <lineage>
        <taxon>Bacteria</taxon>
        <taxon>Pseudomonadati</taxon>
        <taxon>Pseudomonadota</taxon>
        <taxon>Gammaproteobacteria</taxon>
        <taxon>Aeromonadales</taxon>
        <taxon>Aeromonadaceae</taxon>
        <taxon>Aeromonas</taxon>
    </lineage>
</organism>
<protein>
    <submittedName>
        <fullName evidence="1">Uncharacterized protein</fullName>
    </submittedName>
</protein>
<accession>A0AAW9F5S9</accession>
<dbReference type="Proteomes" id="UP001277183">
    <property type="component" value="Unassembled WGS sequence"/>
</dbReference>
<dbReference type="RefSeq" id="WP_319886978.1">
    <property type="nucleotide sequence ID" value="NZ_JAWZVU010000266.1"/>
</dbReference>
<dbReference type="EMBL" id="JAWZVU010000266">
    <property type="protein sequence ID" value="MDX7723369.1"/>
    <property type="molecule type" value="Genomic_DNA"/>
</dbReference>
<reference evidence="1" key="1">
    <citation type="submission" date="2023-11" db="EMBL/GenBank/DDBJ databases">
        <title>WGS of Aeromonas in Northern Israel.</title>
        <authorList>
            <person name="Hershko Y."/>
        </authorList>
    </citation>
    <scope>NUCLEOTIDE SEQUENCE</scope>
    <source>
        <strain evidence="1">77416</strain>
    </source>
</reference>
<dbReference type="AlphaFoldDB" id="A0AAW9F5S9"/>
<name>A0AAW9F5S9_AERCA</name>
<sequence length="74" mass="8107">MTATQQPGDATKTFSFGESVPVLSQREVFDINEIGSIKASLLAMNDWAGEEIIRFNPYKLAAGTEQASQSDQLR</sequence>
<comment type="caution">
    <text evidence="1">The sequence shown here is derived from an EMBL/GenBank/DDBJ whole genome shotgun (WGS) entry which is preliminary data.</text>
</comment>
<evidence type="ECO:0000313" key="2">
    <source>
        <dbReference type="Proteomes" id="UP001277183"/>
    </source>
</evidence>
<evidence type="ECO:0000313" key="1">
    <source>
        <dbReference type="EMBL" id="MDX7723369.1"/>
    </source>
</evidence>